<dbReference type="EMBL" id="JARBJD010000020">
    <property type="protein sequence ID" value="KAK2960779.1"/>
    <property type="molecule type" value="Genomic_DNA"/>
</dbReference>
<dbReference type="InterPro" id="IPR001394">
    <property type="entry name" value="Peptidase_C19_UCH"/>
</dbReference>
<comment type="caution">
    <text evidence="4">The sequence shown here is derived from an EMBL/GenBank/DDBJ whole genome shotgun (WGS) entry which is preliminary data.</text>
</comment>
<dbReference type="SUPFAM" id="SSF54001">
    <property type="entry name" value="Cysteine proteinases"/>
    <property type="match status" value="1"/>
</dbReference>
<dbReference type="InterPro" id="IPR050164">
    <property type="entry name" value="Peptidase_C19"/>
</dbReference>
<keyword evidence="2" id="KW-0472">Membrane</keyword>
<keyword evidence="4" id="KW-0378">Hydrolase</keyword>
<evidence type="ECO:0000256" key="1">
    <source>
        <dbReference type="SAM" id="MobiDB-lite"/>
    </source>
</evidence>
<dbReference type="EC" id="3.4.19.12" evidence="4"/>
<dbReference type="InterPro" id="IPR018200">
    <property type="entry name" value="USP_CS"/>
</dbReference>
<organism evidence="4 5">
    <name type="scientific">Blattamonas nauphoetae</name>
    <dbReference type="NCBI Taxonomy" id="2049346"/>
    <lineage>
        <taxon>Eukaryota</taxon>
        <taxon>Metamonada</taxon>
        <taxon>Preaxostyla</taxon>
        <taxon>Oxymonadida</taxon>
        <taxon>Blattamonas</taxon>
    </lineage>
</organism>
<proteinExistence type="predicted"/>
<dbReference type="GO" id="GO:0004843">
    <property type="term" value="F:cysteine-type deubiquitinase activity"/>
    <property type="evidence" value="ECO:0007669"/>
    <property type="project" value="UniProtKB-EC"/>
</dbReference>
<keyword evidence="2" id="KW-1133">Transmembrane helix</keyword>
<dbReference type="InterPro" id="IPR038765">
    <property type="entry name" value="Papain-like_cys_pep_sf"/>
</dbReference>
<feature type="region of interest" description="Disordered" evidence="1">
    <location>
        <begin position="2312"/>
        <end position="2373"/>
    </location>
</feature>
<feature type="compositionally biased region" description="Pro residues" evidence="1">
    <location>
        <begin position="2314"/>
        <end position="2335"/>
    </location>
</feature>
<evidence type="ECO:0000256" key="2">
    <source>
        <dbReference type="SAM" id="Phobius"/>
    </source>
</evidence>
<dbReference type="PROSITE" id="PS50235">
    <property type="entry name" value="USP_3"/>
    <property type="match status" value="1"/>
</dbReference>
<feature type="domain" description="USP" evidence="3">
    <location>
        <begin position="908"/>
        <end position="1321"/>
    </location>
</feature>
<gene>
    <name evidence="4" type="ORF">BLNAU_4176</name>
</gene>
<reference evidence="4 5" key="1">
    <citation type="journal article" date="2022" name="bioRxiv">
        <title>Genomics of Preaxostyla Flagellates Illuminates Evolutionary Transitions and the Path Towards Mitochondrial Loss.</title>
        <authorList>
            <person name="Novak L.V.F."/>
            <person name="Treitli S.C."/>
            <person name="Pyrih J."/>
            <person name="Halakuc P."/>
            <person name="Pipaliya S.V."/>
            <person name="Vacek V."/>
            <person name="Brzon O."/>
            <person name="Soukal P."/>
            <person name="Eme L."/>
            <person name="Dacks J.B."/>
            <person name="Karnkowska A."/>
            <person name="Elias M."/>
            <person name="Hampl V."/>
        </authorList>
    </citation>
    <scope>NUCLEOTIDE SEQUENCE [LARGE SCALE GENOMIC DNA]</scope>
    <source>
        <strain evidence="4">NAU3</strain>
        <tissue evidence="4">Gut</tissue>
    </source>
</reference>
<dbReference type="InterPro" id="IPR028889">
    <property type="entry name" value="USP"/>
</dbReference>
<name>A0ABQ9YAP9_9EUKA</name>
<evidence type="ECO:0000259" key="3">
    <source>
        <dbReference type="PROSITE" id="PS50235"/>
    </source>
</evidence>
<sequence length="2373" mass="265275">MTDNLNALSDFLRTYLAFLRQQPTTATIARSLVESLQTFFQEITSSGFNTQLHPLYTVYSSLASDKLPPLLSSESGLNWSVTIYFLLLMLILQPAPISIAIAPTIPVNKHSFDFLSALHVHKTESQLLFDSAVNYTIPRDFPFSQSLSPLLFNPALYLLVTASLPHNNTIVKLTSLSTFRNPPFSDARWSKMIGSIHSAFHVLDEKRHSSQVLQDSVTKFENIFAITHYLATWIQRQYPTPWVLADQTPFPSFPVKIMVNNKRQISVEIGQNETWQSLRIRIAKIEAPGEWEKVSLMFNDQNMTASLLMIRESIFAQNATFSKHVFIQSFSLVSALVGITFTQDDPLKTPFNHYRAYFRIPQNLHPILSIFPDDTSGDCLMSCLEIGARISPICHIICTLIAEQFADLTTPESDDNDSSFWNVSQENPIYDRLPTNLDTPLAVFSAKKLVTTLNQIRHVANQRNTPVSATAENTMSSFINSALSQGAASRLVHLFISFQFDPNYTRYSQSCSSILVDVFDLLFFSGSIPNHVDTLISALSFTWEDCPSSTLTPSNQKILFFVALSLYHLNISASQATKSLLTGLSPLSQAEMSERRFPFQPIDSLPTQPFNSTSFLASITSFLTSLTTSPDPHSVIRFSNFSSTIQQFSSQQPQTAFIQAFRLLCGLLPDHRSTLFNTPSIQLLLISLFLNCVETESMNSITSLQKAFPTPFIIHAVFFLILNSVDQIPFISTGALSALTSILVSAGNSLSVSASSLIPHFSSLFIHRRELRWANGKFAFSFSSLLRILKQLILKWGITRTKDTTELIGFISDALLFSVPHSFGPIRITRHDGNRKDLMAILDSVSESNLTDILVSSLSHVTLLELDRSPDPFLIRSTPLPSLPATEDEVDIVRSNVGVDGFPTWSYRGISNPGSVCYAISQLQILFMNPQLRTILFGVDMRLLKPVSEASSETFVVPKSKPSKNIAVFSRCTSQHQKTDPLTQTTQLYMKEVVEIWTELRKLMCHLQETNKSEMADLLDKYDDIRPLAAVIRDDNGNSLDLHQQEDSSNFLSSLLYKLSGCFEQFNLPNPIQHLFFIDTVEINECPSRHYSEMSATRAPLITCTVFGRTTLEDSLSADLLEKVTSSNCATCQIDCEQMKHRLFRNLPSIVAFNLQRYRFDEASGTVLKMNDLFKFPITEPLDLFPYTEESFILHSQISEASRLGISDHACSSLDRARGYYLYRLTGVVVHEGSARAGHYYCFVKERDCTVAEEGEERKGRWIKFDDGATSVVDVQTIEDDSFGGTEVDPSLIEVAKVANFGRENGILKRKSAFILVYERITPEPEWRESDVTSFQTHRPSVFNTISSIFTPPISPAYHFSRQSQLIPRPLLVECNLEPFSSAGKSWTGFDLIRKSVLYVDEPFDLAKSPSTFVSLAYKLFLTRSSAKKTEKQAMLLPNTPAVPFPFLVRREAERFNLKTTDFMLDGFLEEQTIILWIDTLVTIYSRSPTIPQHNFFVSHCLALEQVIHRHPSVSFLFIENIAKRCIRPKKTSTQSQSLVSLFFRSCRNEQIRTSFSRLIGVAFVSTVKEIAGFLSNISIPSSQPQPPLQFTVHHDHITEILTKLAQSVVAITLDVLSDQSSDPQAFLALLHVLQHIAATRPLASTVLIASGIPHFLVNSIYPPAGSVSQSIVVNPFADRIRSMFEAVKNDIFTLIYAVFQKTITPTAQGAREILGINTTYLFESFEGLPNTITTPPILLPSYALYIDLMSSPFDHLVPSLFTFLYFPIRIGLAVKDTLSSPNPSNAMLLLASISETVFSSSSTSDSSPSFTQQSLSLFIQLWSALSPDTDQPPHPTISDLMLTFFQQLRKMSSGNAARIVDAVSIAPVEPRFFNLLRTEPIQNEIISLLSSSGSHQSTHFLSILLRLLQIKSNKQETRMSSSAFSDSVSIFTPSRVYSSIIVSSSDRDQPLVSGKTVNLPSIPFSVQDSSGLTRNTLSIPINNTPHAFTFSSSYSFLDKRCISIFEGDTPQPQNGPKTIQDELVSNPTRQLSSFLKQLQPSQVGVENMSALLSVLAWMWTDHESDGVLAHRPTRFQESAISSEWNQQDLASFVEKIFVHVNLTLSSDSPAYRIQPLVVLVSFIAAFTQTSTLNATITAQILESLLTSCQLENLPSLFRWTRLPPSQSPLVTSTQCEQIEFLFLTVLLLCIIVRPSLVDVLTRTRLLDPIFSNQIDQNCAKSAQTDSQTLAVCFTLVCAAYTSEAKARLLKLSKTPSELRSNDLISLYSNPLSLSSVQDFVTAAESFRTHHQHTQIRLPALSDILYHPPLTFVMPPPPPPSRHRLTPPPPSPSPTLTPSLEPRTVSPPRSLVFQPPPSQTSFMPPPFRHEKPH</sequence>
<dbReference type="Pfam" id="PF00443">
    <property type="entry name" value="UCH"/>
    <property type="match status" value="1"/>
</dbReference>
<keyword evidence="2" id="KW-0812">Transmembrane</keyword>
<accession>A0ABQ9YAP9</accession>
<evidence type="ECO:0000313" key="5">
    <source>
        <dbReference type="Proteomes" id="UP001281761"/>
    </source>
</evidence>
<protein>
    <submittedName>
        <fullName evidence="4">Ubiquitin carboxyl-terminal hydrolase 34</fullName>
        <ecNumber evidence="4">3.4.19.12</ecNumber>
    </submittedName>
</protein>
<feature type="transmembrane region" description="Helical" evidence="2">
    <location>
        <begin position="81"/>
        <end position="102"/>
    </location>
</feature>
<dbReference type="PROSITE" id="PS00973">
    <property type="entry name" value="USP_2"/>
    <property type="match status" value="1"/>
</dbReference>
<dbReference type="PANTHER" id="PTHR24006">
    <property type="entry name" value="UBIQUITIN CARBOXYL-TERMINAL HYDROLASE"/>
    <property type="match status" value="1"/>
</dbReference>
<dbReference type="Proteomes" id="UP001281761">
    <property type="component" value="Unassembled WGS sequence"/>
</dbReference>
<dbReference type="Gene3D" id="3.90.70.10">
    <property type="entry name" value="Cysteine proteinases"/>
    <property type="match status" value="1"/>
</dbReference>
<evidence type="ECO:0000313" key="4">
    <source>
        <dbReference type="EMBL" id="KAK2960779.1"/>
    </source>
</evidence>
<feature type="compositionally biased region" description="Pro residues" evidence="1">
    <location>
        <begin position="2354"/>
        <end position="2366"/>
    </location>
</feature>
<keyword evidence="5" id="KW-1185">Reference proteome</keyword>